<sequence>MWLCSAPMDDVVALADEYMDLMFDADPVTPAVLGIDPERTGLEDLGEEAEQRQWRALTDIVTRARAIDPARLSAESRTTRDVLITSAQARLESLDAKTLEFCVSDGMQAPAASILTVLPMIPVATPAQAAAHLERLRQLPVYLDEAAERHRVGIMAGRVPVARGVRGAIEHIDRYLADPQSDPLLRQEAPDGAADFDDERDRILAERVRPAFRRYRDVLETEILPRGRPDEEAGVCHIPGGDTIYRSLIRVHTTSDRTADDLHDTGLRIIDDLAREYREIGGRVFGTDDLQEIFRRLRTDKELRWNDGDELLDAARAAVARAEEATPEWFGRIPSQPCVVEAVPEAEGPGAPPAYYMQPAADGSRPGTYFANTYKAGERFRHTAEATAFHEAVPGHHFQLSTALGLTDLPLLRRLGGFTAYIEGWGLYAERLAGEMGLYSGDVALLGMLSNDSMRAGRLVVDTGLHAKGWSRQQAIDYLLEHTPMAEVEIVSEVDRYINWPGQALAYMVGRLEIERVRAKAEEAMGERFDIRAFHDVVLGGGALPLSVLDDVVSAWSTAGQVVSA</sequence>
<dbReference type="Pfam" id="PF05960">
    <property type="entry name" value="DUF885"/>
    <property type="match status" value="1"/>
</dbReference>
<comment type="caution">
    <text evidence="1">The sequence shown here is derived from an EMBL/GenBank/DDBJ whole genome shotgun (WGS) entry which is preliminary data.</text>
</comment>
<organism evidence="1 2">
    <name type="scientific">Prauserella rugosa</name>
    <dbReference type="NCBI Taxonomy" id="43354"/>
    <lineage>
        <taxon>Bacteria</taxon>
        <taxon>Bacillati</taxon>
        <taxon>Actinomycetota</taxon>
        <taxon>Actinomycetes</taxon>
        <taxon>Pseudonocardiales</taxon>
        <taxon>Pseudonocardiaceae</taxon>
        <taxon>Prauserella</taxon>
    </lineage>
</organism>
<name>A0A660CEC8_9PSEU</name>
<gene>
    <name evidence="1" type="ORF">JD82_01903</name>
</gene>
<evidence type="ECO:0000313" key="1">
    <source>
        <dbReference type="EMBL" id="TWH20063.1"/>
    </source>
</evidence>
<dbReference type="Proteomes" id="UP000317303">
    <property type="component" value="Unassembled WGS sequence"/>
</dbReference>
<dbReference type="InterPro" id="IPR010281">
    <property type="entry name" value="DUF885"/>
</dbReference>
<evidence type="ECO:0000313" key="2">
    <source>
        <dbReference type="Proteomes" id="UP000317303"/>
    </source>
</evidence>
<dbReference type="EMBL" id="VLJV01000001">
    <property type="protein sequence ID" value="TWH20063.1"/>
    <property type="molecule type" value="Genomic_DNA"/>
</dbReference>
<proteinExistence type="predicted"/>
<accession>A0A660CEC8</accession>
<dbReference type="PANTHER" id="PTHR33361:SF2">
    <property type="entry name" value="DUF885 DOMAIN-CONTAINING PROTEIN"/>
    <property type="match status" value="1"/>
</dbReference>
<keyword evidence="2" id="KW-1185">Reference proteome</keyword>
<protein>
    <submittedName>
        <fullName evidence="1">Uncharacterized protein (DUF885 family)</fullName>
    </submittedName>
</protein>
<dbReference type="AlphaFoldDB" id="A0A660CEC8"/>
<reference evidence="1 2" key="1">
    <citation type="submission" date="2019-07" db="EMBL/GenBank/DDBJ databases">
        <title>R&amp;d 2014.</title>
        <authorList>
            <person name="Klenk H.-P."/>
        </authorList>
    </citation>
    <scope>NUCLEOTIDE SEQUENCE [LARGE SCALE GENOMIC DNA]</scope>
    <source>
        <strain evidence="1 2">DSM 43194</strain>
    </source>
</reference>
<dbReference type="PANTHER" id="PTHR33361">
    <property type="entry name" value="GLR0591 PROTEIN"/>
    <property type="match status" value="1"/>
</dbReference>